<organism evidence="2 3">
    <name type="scientific">Nocardia gamkensis</name>
    <dbReference type="NCBI Taxonomy" id="352869"/>
    <lineage>
        <taxon>Bacteria</taxon>
        <taxon>Bacillati</taxon>
        <taxon>Actinomycetota</taxon>
        <taxon>Actinomycetes</taxon>
        <taxon>Mycobacteriales</taxon>
        <taxon>Nocardiaceae</taxon>
        <taxon>Nocardia</taxon>
    </lineage>
</organism>
<evidence type="ECO:0000256" key="1">
    <source>
        <dbReference type="SAM" id="Phobius"/>
    </source>
</evidence>
<accession>A0A7X6L489</accession>
<protein>
    <submittedName>
        <fullName evidence="2">Uncharacterized protein</fullName>
    </submittedName>
</protein>
<comment type="caution">
    <text evidence="2">The sequence shown here is derived from an EMBL/GenBank/DDBJ whole genome shotgun (WGS) entry which is preliminary data.</text>
</comment>
<dbReference type="RefSeq" id="WP_157114296.1">
    <property type="nucleotide sequence ID" value="NZ_JAAXOS010000007.1"/>
</dbReference>
<dbReference type="AlphaFoldDB" id="A0A7X6L489"/>
<keyword evidence="1" id="KW-0472">Membrane</keyword>
<feature type="transmembrane region" description="Helical" evidence="1">
    <location>
        <begin position="30"/>
        <end position="50"/>
    </location>
</feature>
<proteinExistence type="predicted"/>
<keyword evidence="1" id="KW-1133">Transmembrane helix</keyword>
<evidence type="ECO:0000313" key="2">
    <source>
        <dbReference type="EMBL" id="NKY27561.1"/>
    </source>
</evidence>
<name>A0A7X6L489_9NOCA</name>
<feature type="transmembrane region" description="Helical" evidence="1">
    <location>
        <begin position="62"/>
        <end position="83"/>
    </location>
</feature>
<gene>
    <name evidence="2" type="ORF">HGB38_15170</name>
</gene>
<reference evidence="2 3" key="1">
    <citation type="submission" date="2020-04" db="EMBL/GenBank/DDBJ databases">
        <title>MicrobeNet Type strains.</title>
        <authorList>
            <person name="Nicholson A.C."/>
        </authorList>
    </citation>
    <scope>NUCLEOTIDE SEQUENCE [LARGE SCALE GENOMIC DNA]</scope>
    <source>
        <strain evidence="2 3">DSM 44956</strain>
    </source>
</reference>
<keyword evidence="1" id="KW-0812">Transmembrane</keyword>
<sequence>MAAIAGFSALFWHRILEIDSEGVDITELDVIVLAATSLAALSIIPTILLNDRLPRWLRVATSAFLVLCILASTILCLIFIVRFHNNLSFWYISTSGSIDVFATLVLLYIYRQNRARGQFELRRP</sequence>
<evidence type="ECO:0000313" key="3">
    <source>
        <dbReference type="Proteomes" id="UP000540698"/>
    </source>
</evidence>
<keyword evidence="3" id="KW-1185">Reference proteome</keyword>
<dbReference type="Proteomes" id="UP000540698">
    <property type="component" value="Unassembled WGS sequence"/>
</dbReference>
<feature type="transmembrane region" description="Helical" evidence="1">
    <location>
        <begin position="89"/>
        <end position="110"/>
    </location>
</feature>
<dbReference type="EMBL" id="JAAXOS010000007">
    <property type="protein sequence ID" value="NKY27561.1"/>
    <property type="molecule type" value="Genomic_DNA"/>
</dbReference>